<evidence type="ECO:0000256" key="2">
    <source>
        <dbReference type="ARBA" id="ARBA00004651"/>
    </source>
</evidence>
<evidence type="ECO:0000256" key="13">
    <source>
        <dbReference type="SAM" id="Phobius"/>
    </source>
</evidence>
<evidence type="ECO:0000256" key="11">
    <source>
        <dbReference type="ARBA" id="ARBA00023049"/>
    </source>
</evidence>
<feature type="transmembrane region" description="Helical" evidence="13">
    <location>
        <begin position="182"/>
        <end position="205"/>
    </location>
</feature>
<evidence type="ECO:0000256" key="3">
    <source>
        <dbReference type="ARBA" id="ARBA00007931"/>
    </source>
</evidence>
<evidence type="ECO:0000256" key="6">
    <source>
        <dbReference type="ARBA" id="ARBA00022692"/>
    </source>
</evidence>
<comment type="subcellular location">
    <subcellularLocation>
        <location evidence="2">Cell membrane</location>
        <topology evidence="2">Multi-pass membrane protein</topology>
    </subcellularLocation>
</comment>
<keyword evidence="6 13" id="KW-0812">Transmembrane</keyword>
<keyword evidence="11" id="KW-0482">Metalloprotease</keyword>
<comment type="caution">
    <text evidence="14">The sequence shown here is derived from an EMBL/GenBank/DDBJ whole genome shotgun (WGS) entry which is preliminary data.</text>
</comment>
<evidence type="ECO:0000256" key="9">
    <source>
        <dbReference type="ARBA" id="ARBA00022833"/>
    </source>
</evidence>
<evidence type="ECO:0000256" key="5">
    <source>
        <dbReference type="ARBA" id="ARBA00022670"/>
    </source>
</evidence>
<name>A0ABT1TJ58_9GAMM</name>
<evidence type="ECO:0000313" key="14">
    <source>
        <dbReference type="EMBL" id="MCQ8105241.1"/>
    </source>
</evidence>
<dbReference type="CDD" id="cd06158">
    <property type="entry name" value="S2P-M50_like_1"/>
    <property type="match status" value="1"/>
</dbReference>
<sequence>MMDELTLVQRIVVWLLPVVFAITVHEVAHGWMAKQYGDKTADQQGRLTLNPLKHIDPVGTIIVPGLLLITFTGFIFGWAKPVPVDARNFKNPKKAMMMVALAGPLSNLLMAVGWALLIRLGVAIEVEYVSMPLIYSGVAGITINLVLALINLLPIPPLDGSRVLSGLLPDYWAWRYNQLERWGFLILLILLASNVLSMVLAYPLYYVQQLFFNLAGL</sequence>
<dbReference type="PANTHER" id="PTHR35864:SF1">
    <property type="entry name" value="ZINC METALLOPROTEASE YWHC-RELATED"/>
    <property type="match status" value="1"/>
</dbReference>
<comment type="similarity">
    <text evidence="3">Belongs to the peptidase M50B family.</text>
</comment>
<keyword evidence="12 13" id="KW-0472">Membrane</keyword>
<evidence type="ECO:0000256" key="8">
    <source>
        <dbReference type="ARBA" id="ARBA00022801"/>
    </source>
</evidence>
<gene>
    <name evidence="14" type="ORF">NP590_14090</name>
</gene>
<evidence type="ECO:0000256" key="10">
    <source>
        <dbReference type="ARBA" id="ARBA00022989"/>
    </source>
</evidence>
<comment type="cofactor">
    <cofactor evidence="1">
        <name>Zn(2+)</name>
        <dbReference type="ChEBI" id="CHEBI:29105"/>
    </cofactor>
</comment>
<feature type="transmembrane region" description="Helical" evidence="13">
    <location>
        <begin position="99"/>
        <end position="121"/>
    </location>
</feature>
<organism evidence="14 15">
    <name type="scientific">Methylomonas subterranea</name>
    <dbReference type="NCBI Taxonomy" id="2952225"/>
    <lineage>
        <taxon>Bacteria</taxon>
        <taxon>Pseudomonadati</taxon>
        <taxon>Pseudomonadota</taxon>
        <taxon>Gammaproteobacteria</taxon>
        <taxon>Methylococcales</taxon>
        <taxon>Methylococcaceae</taxon>
        <taxon>Methylomonas</taxon>
    </lineage>
</organism>
<feature type="transmembrane region" description="Helical" evidence="13">
    <location>
        <begin position="58"/>
        <end position="79"/>
    </location>
</feature>
<evidence type="ECO:0000256" key="4">
    <source>
        <dbReference type="ARBA" id="ARBA00022475"/>
    </source>
</evidence>
<evidence type="ECO:0000313" key="15">
    <source>
        <dbReference type="Proteomes" id="UP001524499"/>
    </source>
</evidence>
<proteinExistence type="inferred from homology"/>
<feature type="transmembrane region" description="Helical" evidence="13">
    <location>
        <begin position="133"/>
        <end position="153"/>
    </location>
</feature>
<dbReference type="EMBL" id="JANIBJ010000026">
    <property type="protein sequence ID" value="MCQ8105241.1"/>
    <property type="molecule type" value="Genomic_DNA"/>
</dbReference>
<dbReference type="InterPro" id="IPR052348">
    <property type="entry name" value="Metallopeptidase_M50B"/>
</dbReference>
<dbReference type="RefSeq" id="WP_256603161.1">
    <property type="nucleotide sequence ID" value="NZ_JANIBJ010000026.1"/>
</dbReference>
<keyword evidence="10 13" id="KW-1133">Transmembrane helix</keyword>
<keyword evidence="7" id="KW-0479">Metal-binding</keyword>
<dbReference type="GO" id="GO:0008233">
    <property type="term" value="F:peptidase activity"/>
    <property type="evidence" value="ECO:0007669"/>
    <property type="project" value="UniProtKB-KW"/>
</dbReference>
<keyword evidence="8" id="KW-0378">Hydrolase</keyword>
<keyword evidence="4" id="KW-1003">Cell membrane</keyword>
<keyword evidence="15" id="KW-1185">Reference proteome</keyword>
<evidence type="ECO:0000256" key="1">
    <source>
        <dbReference type="ARBA" id="ARBA00001947"/>
    </source>
</evidence>
<evidence type="ECO:0000256" key="12">
    <source>
        <dbReference type="ARBA" id="ARBA00023136"/>
    </source>
</evidence>
<dbReference type="Proteomes" id="UP001524499">
    <property type="component" value="Unassembled WGS sequence"/>
</dbReference>
<dbReference type="PANTHER" id="PTHR35864">
    <property type="entry name" value="ZINC METALLOPROTEASE MJ0611-RELATED"/>
    <property type="match status" value="1"/>
</dbReference>
<accession>A0ABT1TJ58</accession>
<protein>
    <submittedName>
        <fullName evidence="14">Site-2 protease family protein</fullName>
    </submittedName>
</protein>
<keyword evidence="5 14" id="KW-0645">Protease</keyword>
<evidence type="ECO:0000256" key="7">
    <source>
        <dbReference type="ARBA" id="ARBA00022723"/>
    </source>
</evidence>
<dbReference type="InterPro" id="IPR044537">
    <property type="entry name" value="Rip2-like"/>
</dbReference>
<keyword evidence="9" id="KW-0862">Zinc</keyword>
<dbReference type="GO" id="GO:0006508">
    <property type="term" value="P:proteolysis"/>
    <property type="evidence" value="ECO:0007669"/>
    <property type="project" value="UniProtKB-KW"/>
</dbReference>
<reference evidence="14 15" key="1">
    <citation type="submission" date="2022-07" db="EMBL/GenBank/DDBJ databases">
        <title>Methylomonas rivi sp. nov., Methylomonas rosea sp. nov., Methylomonas aureus sp. nov. and Methylomonas subterranea sp. nov., four novel methanotrophs isolated from a freshwater creek and the deep terrestrial subsurface.</title>
        <authorList>
            <person name="Abin C."/>
            <person name="Sankaranarayanan K."/>
            <person name="Garner C."/>
            <person name="Sindelar R."/>
            <person name="Kotary K."/>
            <person name="Garner R."/>
            <person name="Barclay S."/>
            <person name="Lawson P."/>
            <person name="Krumholz L."/>
        </authorList>
    </citation>
    <scope>NUCLEOTIDE SEQUENCE [LARGE SCALE GENOMIC DNA]</scope>
    <source>
        <strain evidence="14 15">SURF-2</strain>
    </source>
</reference>